<dbReference type="SUPFAM" id="SSF55608">
    <property type="entry name" value="Homing endonucleases"/>
    <property type="match status" value="1"/>
</dbReference>
<keyword evidence="2" id="KW-0540">Nuclease</keyword>
<reference evidence="2 3" key="1">
    <citation type="submission" date="2016-10" db="EMBL/GenBank/DDBJ databases">
        <authorList>
            <person name="Varghese N."/>
            <person name="Submissions S."/>
        </authorList>
    </citation>
    <scope>NUCLEOTIDE SEQUENCE [LARGE SCALE GENOMIC DNA]</scope>
    <source>
        <strain evidence="2 3">CGMCC 1.3527</strain>
    </source>
</reference>
<keyword evidence="3" id="KW-1185">Reference proteome</keyword>
<dbReference type="EMBL" id="FNBO01000009">
    <property type="protein sequence ID" value="SDF82265.1"/>
    <property type="molecule type" value="Genomic_DNA"/>
</dbReference>
<name>A0A1G7P7K4_9EURY</name>
<organism evidence="2 3">
    <name type="scientific">Halorubrum xinjiangense</name>
    <dbReference type="NCBI Taxonomy" id="261291"/>
    <lineage>
        <taxon>Archaea</taxon>
        <taxon>Methanobacteriati</taxon>
        <taxon>Methanobacteriota</taxon>
        <taxon>Stenosarchaea group</taxon>
        <taxon>Halobacteria</taxon>
        <taxon>Halobacteriales</taxon>
        <taxon>Haloferacaceae</taxon>
        <taxon>Halorubrum</taxon>
    </lineage>
</organism>
<accession>A0A1G7P7K4</accession>
<gene>
    <name evidence="2" type="ORF">SAMN04488067_10967</name>
</gene>
<feature type="domain" description="Homing endonuclease LAGLIDADG" evidence="1">
    <location>
        <begin position="36"/>
        <end position="196"/>
    </location>
</feature>
<keyword evidence="2" id="KW-0255">Endonuclease</keyword>
<dbReference type="Proteomes" id="UP000324020">
    <property type="component" value="Unassembled WGS sequence"/>
</dbReference>
<dbReference type="AlphaFoldDB" id="A0A1G7P7K4"/>
<dbReference type="OrthoDB" id="315174at2157"/>
<evidence type="ECO:0000313" key="3">
    <source>
        <dbReference type="Proteomes" id="UP000324020"/>
    </source>
</evidence>
<sequence length="248" mass="28979">MTDAVCPTCNEEFKRVGSHWANGSCPYPRIPPRKQEMILGLLMGDGSIPTQPDGRNGVFHVPMVNRQFLEWYDNRMGLFTTGVSLKKTAEELAENNRESGFSPNAKAENYHDMYSVWSRGHPYFTRLRGWYESGTKRIPADFELTPKMAKFWYISDGFLDVDRNRTPRAEIRTHTESDRSEFLLDLFREHGFDPNFRRGTVRFSRDETRSFLNWMGTPPPGFEYKWVLDSRERYDRLKAQAYGEAHVL</sequence>
<dbReference type="Pfam" id="PF03161">
    <property type="entry name" value="LAGLIDADG_2"/>
    <property type="match status" value="1"/>
</dbReference>
<dbReference type="InterPro" id="IPR027434">
    <property type="entry name" value="Homing_endonucl"/>
</dbReference>
<evidence type="ECO:0000259" key="1">
    <source>
        <dbReference type="Pfam" id="PF03161"/>
    </source>
</evidence>
<evidence type="ECO:0000313" key="2">
    <source>
        <dbReference type="EMBL" id="SDF82265.1"/>
    </source>
</evidence>
<protein>
    <submittedName>
        <fullName evidence="2">LAGLIDADG DNA endonuclease family protein</fullName>
    </submittedName>
</protein>
<keyword evidence="2" id="KW-0378">Hydrolase</keyword>
<dbReference type="GO" id="GO:0004519">
    <property type="term" value="F:endonuclease activity"/>
    <property type="evidence" value="ECO:0007669"/>
    <property type="project" value="UniProtKB-KW"/>
</dbReference>
<dbReference type="InterPro" id="IPR004860">
    <property type="entry name" value="LAGLIDADG_dom"/>
</dbReference>
<proteinExistence type="predicted"/>